<evidence type="ECO:0000256" key="1">
    <source>
        <dbReference type="ARBA" id="ARBA00022658"/>
    </source>
</evidence>
<dbReference type="InterPro" id="IPR038937">
    <property type="entry name" value="RopGEF"/>
</dbReference>
<reference evidence="6" key="1">
    <citation type="submission" date="2025-08" db="UniProtKB">
        <authorList>
            <consortium name="RefSeq"/>
        </authorList>
    </citation>
    <scope>IDENTIFICATION</scope>
</reference>
<dbReference type="PANTHER" id="PTHR33101:SF47">
    <property type="entry name" value="ROP GUANINE NUCLEOTIDE EXCHANGE FACTOR 2-RELATED"/>
    <property type="match status" value="1"/>
</dbReference>
<dbReference type="AlphaFoldDB" id="A0A6J0PJ07"/>
<dbReference type="Gene3D" id="1.20.58.2010">
    <property type="entry name" value="PRONE domain, subdomain 1"/>
    <property type="match status" value="2"/>
</dbReference>
<dbReference type="InterPro" id="IPR005512">
    <property type="entry name" value="PRONE_dom"/>
</dbReference>
<protein>
    <submittedName>
        <fullName evidence="6">Rop guanine nucleotide exchange factor 3</fullName>
    </submittedName>
</protein>
<dbReference type="GeneID" id="105042901"/>
<dbReference type="OrthoDB" id="1053009at2759"/>
<dbReference type="PANTHER" id="PTHR33101">
    <property type="entry name" value="ROP GUANINE NUCLEOTIDE EXCHANGE FACTOR 1"/>
    <property type="match status" value="1"/>
</dbReference>
<evidence type="ECO:0000313" key="6">
    <source>
        <dbReference type="RefSeq" id="XP_019705531.1"/>
    </source>
</evidence>
<feature type="domain" description="PRONE" evidence="4">
    <location>
        <begin position="97"/>
        <end position="467"/>
    </location>
</feature>
<feature type="region of interest" description="Disordered" evidence="3">
    <location>
        <begin position="1"/>
        <end position="42"/>
    </location>
</feature>
<dbReference type="FunCoup" id="A0A6J0PJ07">
    <property type="interactions" value="1227"/>
</dbReference>
<dbReference type="InParanoid" id="A0A6J0PJ07"/>
<sequence>MDSSLVCDENSDMDCPPSSEDQMERSNTDIGSSTPGGDSLDYSRTISEVSTYSEPSISDEPLPLPMRWPISKLVGRASPVLTKLRMKQHVDVLDEKPCNDDIANSELEMMKEKFSKLLLGEDMSGSGKGVCSAVAISNAITNLYATVFGHCYKLEPLPPEKKSMWRREMDCLLSVCDYIVEFYPSFQSLPDGTTLEVMASRPRSDIYINLPALEKLDAMLLEILDSFQNTEFWYDEGKQSSIACNSRSFRRVIHRDDEKWWLPVPCVPASGLPERSQKELQQKRECANQIHKAAMAINSAMLCEMEVPESYLAALPKSGRSSVGDSIYRRMSTPDKFCPDYLLDCLDITSEHEALDIADRVEAAMYVWRRKACMNNSKSSWDMVKDLMADGDKNHMLASRAESLLLWLKQRYPELSQTTLDTSKIQYNKDVGQAILESYSRVLESWAFNIVAWIDDVLFIDGSVKRR</sequence>
<proteinExistence type="predicted"/>
<dbReference type="RefSeq" id="XP_019705531.1">
    <property type="nucleotide sequence ID" value="XM_019849972.2"/>
</dbReference>
<evidence type="ECO:0000313" key="5">
    <source>
        <dbReference type="Proteomes" id="UP000504607"/>
    </source>
</evidence>
<organism evidence="5 6">
    <name type="scientific">Elaeis guineensis var. tenera</name>
    <name type="common">Oil palm</name>
    <dbReference type="NCBI Taxonomy" id="51953"/>
    <lineage>
        <taxon>Eukaryota</taxon>
        <taxon>Viridiplantae</taxon>
        <taxon>Streptophyta</taxon>
        <taxon>Embryophyta</taxon>
        <taxon>Tracheophyta</taxon>
        <taxon>Spermatophyta</taxon>
        <taxon>Magnoliopsida</taxon>
        <taxon>Liliopsida</taxon>
        <taxon>Arecaceae</taxon>
        <taxon>Arecoideae</taxon>
        <taxon>Cocoseae</taxon>
        <taxon>Elaeidinae</taxon>
        <taxon>Elaeis</taxon>
    </lineage>
</organism>
<keyword evidence="5" id="KW-1185">Reference proteome</keyword>
<feature type="compositionally biased region" description="Polar residues" evidence="3">
    <location>
        <begin position="28"/>
        <end position="42"/>
    </location>
</feature>
<accession>A0A6J0PJ07</accession>
<dbReference type="Pfam" id="PF03759">
    <property type="entry name" value="PRONE"/>
    <property type="match status" value="1"/>
</dbReference>
<evidence type="ECO:0000259" key="4">
    <source>
        <dbReference type="PROSITE" id="PS51334"/>
    </source>
</evidence>
<dbReference type="GO" id="GO:0005085">
    <property type="term" value="F:guanyl-nucleotide exchange factor activity"/>
    <property type="evidence" value="ECO:0007669"/>
    <property type="project" value="UniProtKB-UniRule"/>
</dbReference>
<evidence type="ECO:0000256" key="3">
    <source>
        <dbReference type="SAM" id="MobiDB-lite"/>
    </source>
</evidence>
<dbReference type="PROSITE" id="PS51334">
    <property type="entry name" value="PRONE"/>
    <property type="match status" value="1"/>
</dbReference>
<name>A0A6J0PJ07_ELAGV</name>
<dbReference type="KEGG" id="egu:105042901"/>
<dbReference type="FunFam" id="1.20.58.2010:FF:000003">
    <property type="entry name" value="Rop guanine nucleotide exchange factor 14"/>
    <property type="match status" value="1"/>
</dbReference>
<evidence type="ECO:0000256" key="2">
    <source>
        <dbReference type="PROSITE-ProRule" id="PRU00663"/>
    </source>
</evidence>
<dbReference type="FunFam" id="1.20.58.2010:FF:000001">
    <property type="entry name" value="Rop guanine nucleotide exchange factor 14"/>
    <property type="match status" value="1"/>
</dbReference>
<gene>
    <name evidence="6" type="primary">LOC105042901</name>
</gene>
<keyword evidence="1 2" id="KW-0344">Guanine-nucleotide releasing factor</keyword>
<dbReference type="Proteomes" id="UP000504607">
    <property type="component" value="Chromosome 4"/>
</dbReference>